<sequence length="93" mass="10340">MLQHRARVDANPPPPSAPSLRPFSLPQVEVALDVFKVRWVSSGATSKGKWWHGVAHNWPVLPAINHNAINFRITARVVPWLLAALPRLIPDGK</sequence>
<protein>
    <submittedName>
        <fullName evidence="2 3">Cell division control protein 42</fullName>
    </submittedName>
</protein>
<evidence type="ECO:0000256" key="1">
    <source>
        <dbReference type="SAM" id="MobiDB-lite"/>
    </source>
</evidence>
<keyword evidence="2" id="KW-0132">Cell division</keyword>
<dbReference type="EnsemblMetazoa" id="ASIC004143-RA">
    <property type="protein sequence ID" value="ASIC004143-PA"/>
    <property type="gene ID" value="ASIC004143"/>
</dbReference>
<name>A0A084VG62_ANOSI</name>
<gene>
    <name evidence="2" type="ORF">ZHAS_00004143</name>
</gene>
<reference evidence="2 4" key="1">
    <citation type="journal article" date="2014" name="BMC Genomics">
        <title>Genome sequence of Anopheles sinensis provides insight into genetics basis of mosquito competence for malaria parasites.</title>
        <authorList>
            <person name="Zhou D."/>
            <person name="Zhang D."/>
            <person name="Ding G."/>
            <person name="Shi L."/>
            <person name="Hou Q."/>
            <person name="Ye Y."/>
            <person name="Xu Y."/>
            <person name="Zhou H."/>
            <person name="Xiong C."/>
            <person name="Li S."/>
            <person name="Yu J."/>
            <person name="Hong S."/>
            <person name="Yu X."/>
            <person name="Zou P."/>
            <person name="Chen C."/>
            <person name="Chang X."/>
            <person name="Wang W."/>
            <person name="Lv Y."/>
            <person name="Sun Y."/>
            <person name="Ma L."/>
            <person name="Shen B."/>
            <person name="Zhu C."/>
        </authorList>
    </citation>
    <scope>NUCLEOTIDE SEQUENCE [LARGE SCALE GENOMIC DNA]</scope>
</reference>
<organism evidence="2">
    <name type="scientific">Anopheles sinensis</name>
    <name type="common">Mosquito</name>
    <dbReference type="NCBI Taxonomy" id="74873"/>
    <lineage>
        <taxon>Eukaryota</taxon>
        <taxon>Metazoa</taxon>
        <taxon>Ecdysozoa</taxon>
        <taxon>Arthropoda</taxon>
        <taxon>Hexapoda</taxon>
        <taxon>Insecta</taxon>
        <taxon>Pterygota</taxon>
        <taxon>Neoptera</taxon>
        <taxon>Endopterygota</taxon>
        <taxon>Diptera</taxon>
        <taxon>Nematocera</taxon>
        <taxon>Culicoidea</taxon>
        <taxon>Culicidae</taxon>
        <taxon>Anophelinae</taxon>
        <taxon>Anopheles</taxon>
    </lineage>
</organism>
<dbReference type="AlphaFoldDB" id="A0A084VG62"/>
<dbReference type="VEuPathDB" id="VectorBase:ASIC004143"/>
<evidence type="ECO:0000313" key="3">
    <source>
        <dbReference type="EnsemblMetazoa" id="ASIC004143-PA"/>
    </source>
</evidence>
<dbReference type="Proteomes" id="UP000030765">
    <property type="component" value="Unassembled WGS sequence"/>
</dbReference>
<dbReference type="GO" id="GO:0051301">
    <property type="term" value="P:cell division"/>
    <property type="evidence" value="ECO:0007669"/>
    <property type="project" value="UniProtKB-KW"/>
</dbReference>
<evidence type="ECO:0000313" key="4">
    <source>
        <dbReference type="Proteomes" id="UP000030765"/>
    </source>
</evidence>
<dbReference type="EMBL" id="KE524808">
    <property type="protein sequence ID" value="KFB36956.1"/>
    <property type="molecule type" value="Genomic_DNA"/>
</dbReference>
<dbReference type="EMBL" id="ATLV01012683">
    <property type="status" value="NOT_ANNOTATED_CDS"/>
    <property type="molecule type" value="Genomic_DNA"/>
</dbReference>
<reference evidence="3" key="2">
    <citation type="submission" date="2020-05" db="UniProtKB">
        <authorList>
            <consortium name="EnsemblMetazoa"/>
        </authorList>
    </citation>
    <scope>IDENTIFICATION</scope>
</reference>
<keyword evidence="2" id="KW-0131">Cell cycle</keyword>
<evidence type="ECO:0000313" key="2">
    <source>
        <dbReference type="EMBL" id="KFB36956.1"/>
    </source>
</evidence>
<proteinExistence type="predicted"/>
<accession>A0A084VG62</accession>
<keyword evidence="4" id="KW-1185">Reference proteome</keyword>
<feature type="region of interest" description="Disordered" evidence="1">
    <location>
        <begin position="1"/>
        <end position="21"/>
    </location>
</feature>